<dbReference type="SUPFAM" id="SSF48008">
    <property type="entry name" value="GntR ligand-binding domain-like"/>
    <property type="match status" value="1"/>
</dbReference>
<name>A0A8J7W4E1_9FIRM</name>
<sequence length="212" mass="24768">MSTISLRNMATKSILDRIQHGDISPDEIITESQICDTLNISRTPVREALIELVANGVLERIPRKGYRICDIDQKQKINAYVILGVLDALAAKLSINNITDQDIRRMNETIDLIDIAIKYENYSSYCELQEKFHRIYIDRCDNPQLEKMLEEIKASVSRYTYFSENSEKLFTLCRAMNEEHREIVKFFERRDASGLEDYLINTHWITKHFDAI</sequence>
<dbReference type="PROSITE" id="PS50949">
    <property type="entry name" value="HTH_GNTR"/>
    <property type="match status" value="1"/>
</dbReference>
<comment type="caution">
    <text evidence="5">The sequence shown here is derived from an EMBL/GenBank/DDBJ whole genome shotgun (WGS) entry which is preliminary data.</text>
</comment>
<dbReference type="PANTHER" id="PTHR43537">
    <property type="entry name" value="TRANSCRIPTIONAL REGULATOR, GNTR FAMILY"/>
    <property type="match status" value="1"/>
</dbReference>
<reference evidence="5" key="2">
    <citation type="submission" date="2021-04" db="EMBL/GenBank/DDBJ databases">
        <authorList>
            <person name="Liu J."/>
        </authorList>
    </citation>
    <scope>NUCLEOTIDE SEQUENCE</scope>
    <source>
        <strain evidence="5">BAD-6</strain>
    </source>
</reference>
<evidence type="ECO:0000256" key="1">
    <source>
        <dbReference type="ARBA" id="ARBA00023015"/>
    </source>
</evidence>
<keyword evidence="2" id="KW-0238">DNA-binding</keyword>
<keyword evidence="1" id="KW-0805">Transcription regulation</keyword>
<dbReference type="PANTHER" id="PTHR43537:SF24">
    <property type="entry name" value="GLUCONATE OPERON TRANSCRIPTIONAL REPRESSOR"/>
    <property type="match status" value="1"/>
</dbReference>
<evidence type="ECO:0000313" key="5">
    <source>
        <dbReference type="EMBL" id="MBR0599143.1"/>
    </source>
</evidence>
<feature type="domain" description="HTH gntR-type" evidence="4">
    <location>
        <begin position="4"/>
        <end position="71"/>
    </location>
</feature>
<evidence type="ECO:0000259" key="4">
    <source>
        <dbReference type="PROSITE" id="PS50949"/>
    </source>
</evidence>
<dbReference type="SUPFAM" id="SSF46785">
    <property type="entry name" value="Winged helix' DNA-binding domain"/>
    <property type="match status" value="1"/>
</dbReference>
<dbReference type="InterPro" id="IPR000524">
    <property type="entry name" value="Tscrpt_reg_HTH_GntR"/>
</dbReference>
<proteinExistence type="predicted"/>
<keyword evidence="3" id="KW-0804">Transcription</keyword>
<dbReference type="GO" id="GO:0003700">
    <property type="term" value="F:DNA-binding transcription factor activity"/>
    <property type="evidence" value="ECO:0007669"/>
    <property type="project" value="InterPro"/>
</dbReference>
<dbReference type="RefSeq" id="WP_227019275.1">
    <property type="nucleotide sequence ID" value="NZ_JAGSND010000010.1"/>
</dbReference>
<dbReference type="Gene3D" id="1.20.120.530">
    <property type="entry name" value="GntR ligand-binding domain-like"/>
    <property type="match status" value="1"/>
</dbReference>
<evidence type="ECO:0000256" key="3">
    <source>
        <dbReference type="ARBA" id="ARBA00023163"/>
    </source>
</evidence>
<dbReference type="InterPro" id="IPR011711">
    <property type="entry name" value="GntR_C"/>
</dbReference>
<keyword evidence="6" id="KW-1185">Reference proteome</keyword>
<dbReference type="InterPro" id="IPR036388">
    <property type="entry name" value="WH-like_DNA-bd_sf"/>
</dbReference>
<dbReference type="Proteomes" id="UP000675664">
    <property type="component" value="Unassembled WGS sequence"/>
</dbReference>
<dbReference type="InterPro" id="IPR008920">
    <property type="entry name" value="TF_FadR/GntR_C"/>
</dbReference>
<gene>
    <name evidence="5" type="ORF">KCX82_14735</name>
</gene>
<evidence type="ECO:0000256" key="2">
    <source>
        <dbReference type="ARBA" id="ARBA00023125"/>
    </source>
</evidence>
<evidence type="ECO:0000313" key="6">
    <source>
        <dbReference type="Proteomes" id="UP000675664"/>
    </source>
</evidence>
<accession>A0A8J7W4E1</accession>
<protein>
    <submittedName>
        <fullName evidence="5">GntR family transcriptional regulator</fullName>
    </submittedName>
</protein>
<dbReference type="SMART" id="SM00345">
    <property type="entry name" value="HTH_GNTR"/>
    <property type="match status" value="1"/>
</dbReference>
<dbReference type="EMBL" id="JAGSND010000010">
    <property type="protein sequence ID" value="MBR0599143.1"/>
    <property type="molecule type" value="Genomic_DNA"/>
</dbReference>
<dbReference type="Pfam" id="PF07729">
    <property type="entry name" value="FCD"/>
    <property type="match status" value="1"/>
</dbReference>
<reference evidence="5" key="1">
    <citation type="submission" date="2021-04" db="EMBL/GenBank/DDBJ databases">
        <title>Sinoanaerobacter chloroacetimidivorans sp. nov., an obligate anaerobic bacterium isolated from anaerobic sludge.</title>
        <authorList>
            <person name="Bao Y."/>
        </authorList>
    </citation>
    <scope>NUCLEOTIDE SEQUENCE</scope>
    <source>
        <strain evidence="5">BAD-6</strain>
    </source>
</reference>
<dbReference type="Gene3D" id="1.10.10.10">
    <property type="entry name" value="Winged helix-like DNA-binding domain superfamily/Winged helix DNA-binding domain"/>
    <property type="match status" value="1"/>
</dbReference>
<organism evidence="5 6">
    <name type="scientific">Sinanaerobacter chloroacetimidivorans</name>
    <dbReference type="NCBI Taxonomy" id="2818044"/>
    <lineage>
        <taxon>Bacteria</taxon>
        <taxon>Bacillati</taxon>
        <taxon>Bacillota</taxon>
        <taxon>Clostridia</taxon>
        <taxon>Peptostreptococcales</taxon>
        <taxon>Anaerovoracaceae</taxon>
        <taxon>Sinanaerobacter</taxon>
    </lineage>
</organism>
<dbReference type="InterPro" id="IPR036390">
    <property type="entry name" value="WH_DNA-bd_sf"/>
</dbReference>
<dbReference type="GO" id="GO:0003677">
    <property type="term" value="F:DNA binding"/>
    <property type="evidence" value="ECO:0007669"/>
    <property type="project" value="UniProtKB-KW"/>
</dbReference>
<dbReference type="CDD" id="cd07377">
    <property type="entry name" value="WHTH_GntR"/>
    <property type="match status" value="1"/>
</dbReference>
<dbReference type="AlphaFoldDB" id="A0A8J7W4E1"/>
<dbReference type="PRINTS" id="PR00035">
    <property type="entry name" value="HTHGNTR"/>
</dbReference>
<dbReference type="Pfam" id="PF00392">
    <property type="entry name" value="GntR"/>
    <property type="match status" value="1"/>
</dbReference>